<dbReference type="SUPFAM" id="SSF49785">
    <property type="entry name" value="Galactose-binding domain-like"/>
    <property type="match status" value="2"/>
</dbReference>
<dbReference type="eggNOG" id="COG1472">
    <property type="taxonomic scope" value="Bacteria"/>
</dbReference>
<proteinExistence type="predicted"/>
<feature type="domain" description="CBM6" evidence="2">
    <location>
        <begin position="219"/>
        <end position="361"/>
    </location>
</feature>
<dbReference type="InterPro" id="IPR008979">
    <property type="entry name" value="Galactose-bd-like_sf"/>
</dbReference>
<dbReference type="CDD" id="cd04080">
    <property type="entry name" value="CBM6_cellulase-like"/>
    <property type="match status" value="2"/>
</dbReference>
<name>C7QB13_CATAD</name>
<dbReference type="EMBL" id="CP001700">
    <property type="protein sequence ID" value="ACU76304.1"/>
    <property type="molecule type" value="Genomic_DNA"/>
</dbReference>
<dbReference type="InterPro" id="IPR005084">
    <property type="entry name" value="CBM6"/>
</dbReference>
<evidence type="ECO:0000256" key="1">
    <source>
        <dbReference type="ARBA" id="ARBA00022729"/>
    </source>
</evidence>
<dbReference type="OrthoDB" id="2479530at2"/>
<dbReference type="KEGG" id="cai:Caci_7479"/>
<reference evidence="3 4" key="1">
    <citation type="journal article" date="2009" name="Stand. Genomic Sci.">
        <title>Complete genome sequence of Catenulispora acidiphila type strain (ID 139908).</title>
        <authorList>
            <person name="Copeland A."/>
            <person name="Lapidus A."/>
            <person name="Glavina Del Rio T."/>
            <person name="Nolan M."/>
            <person name="Lucas S."/>
            <person name="Chen F."/>
            <person name="Tice H."/>
            <person name="Cheng J.F."/>
            <person name="Bruce D."/>
            <person name="Goodwin L."/>
            <person name="Pitluck S."/>
            <person name="Mikhailova N."/>
            <person name="Pati A."/>
            <person name="Ivanova N."/>
            <person name="Mavromatis K."/>
            <person name="Chen A."/>
            <person name="Palaniappan K."/>
            <person name="Chain P."/>
            <person name="Land M."/>
            <person name="Hauser L."/>
            <person name="Chang Y.J."/>
            <person name="Jeffries C.D."/>
            <person name="Chertkov O."/>
            <person name="Brettin T."/>
            <person name="Detter J.C."/>
            <person name="Han C."/>
            <person name="Ali Z."/>
            <person name="Tindall B.J."/>
            <person name="Goker M."/>
            <person name="Bristow J."/>
            <person name="Eisen J.A."/>
            <person name="Markowitz V."/>
            <person name="Hugenholtz P."/>
            <person name="Kyrpides N.C."/>
            <person name="Klenk H.P."/>
        </authorList>
    </citation>
    <scope>NUCLEOTIDE SEQUENCE [LARGE SCALE GENOMIC DNA]</scope>
    <source>
        <strain evidence="4">DSM 44928 / JCM 14897 / NBRC 102108 / NRRL B-24433 / ID139908</strain>
    </source>
</reference>
<dbReference type="CAZy" id="CBM6">
    <property type="family name" value="Carbohydrate-Binding Module Family 6"/>
</dbReference>
<keyword evidence="1" id="KW-0732">Signal</keyword>
<dbReference type="STRING" id="479433.Caci_7479"/>
<dbReference type="InterPro" id="IPR006584">
    <property type="entry name" value="Cellulose-bd_IV"/>
</dbReference>
<sequence precursor="true">MRHLRITRLLAPGSPTPRRAGKAGSAGLGLAVVAALTLIGSPSVAHAAGGGPYGGTAAAVPGTIQAENYDTGGQGVAYNVATVNGSANSYRSDGVDLEATTDTGGGNDLGWTASGQWFDYTVNVASAGTYSVSLRLASPSGVTDGLHIATTSGTNLSGAVNVPATGDWQAWTTVTASVTLAAGQQTLVVDQDNGGWNLNSLTFAGNSGPYGGTPAAVPGTVQAENYDTGGQGSAYNVAAVNGSANTYRSDGVDLEATTDTGGGYDVGWTASGQWFKYTVNVATAGQYTVGLRLASVSGATDGLHIAGSSGTNLSGNVDVPATGGWQTWTTVSANVTLPAGQQTLTVAQDNGGWNLNSLAFTAGGGCGTSCGGTPNFGPNVLVFDPSMSASTIQNQINTVYNAQQSNEMGTNRYAILFKPGTYNEDVPVGFYTQVLGLGQSPTQTTITGGGVHADANWNGGNATINFWRDAENLTDSPSSGNTVWATSQATPLRRMNINGSLALSLNGYSSGGFVGDSVVTGQVSSGSQQQYMSRNDQFGSWNGANWNMVFTGSTGVPGNSFPNPPDTSVATSPTISEKPYLYVDGSGGWNVFVPGNQANRSGTSWRTGSTPGSSLPISSFYIAHPGDSVATINAALAAGQNLLFTPGIYQVNGTINVTRPDTVVLGLGLATLVSNGGNTVLSTADVNGIRIAGLMVDAGTTNSQTLIQIGPSGSSASHASDPTVLSDVFARIGGATVGRATQTLVVNSANVIGDDLWLWRADHGNGGTVGWSTNTAANGLVVNGANVTIYGLAVEHYQAVQVQWNGSGGKDYFYQSEMPYDVPNQGSWMDGSARGYPSFAVGGSATGFQGYGLGVYCFFSTNNSVVSDNAFTSAASGASWHDLVTVSITNAGAIENVINGVGGKTPTNTSAVDLTSYP</sequence>
<evidence type="ECO:0000259" key="2">
    <source>
        <dbReference type="PROSITE" id="PS51175"/>
    </source>
</evidence>
<dbReference type="PROSITE" id="PS51175">
    <property type="entry name" value="CBM6"/>
    <property type="match status" value="2"/>
</dbReference>
<dbReference type="InParanoid" id="C7QB13"/>
<dbReference type="Proteomes" id="UP000000851">
    <property type="component" value="Chromosome"/>
</dbReference>
<accession>C7QB13</accession>
<dbReference type="AlphaFoldDB" id="C7QB13"/>
<dbReference type="GO" id="GO:0030246">
    <property type="term" value="F:carbohydrate binding"/>
    <property type="evidence" value="ECO:0007669"/>
    <property type="project" value="InterPro"/>
</dbReference>
<dbReference type="Pfam" id="PF03422">
    <property type="entry name" value="CBM_6"/>
    <property type="match status" value="2"/>
</dbReference>
<keyword evidence="4" id="KW-1185">Reference proteome</keyword>
<dbReference type="InterPro" id="IPR059186">
    <property type="entry name" value="SACTE_4363"/>
</dbReference>
<feature type="domain" description="CBM6" evidence="2">
    <location>
        <begin position="62"/>
        <end position="204"/>
    </location>
</feature>
<dbReference type="CDD" id="cd23669">
    <property type="entry name" value="GH55_SacteLam55A-like"/>
    <property type="match status" value="1"/>
</dbReference>
<dbReference type="CAZy" id="GH55">
    <property type="family name" value="Glycoside Hydrolase Family 55"/>
</dbReference>
<dbReference type="Gene3D" id="2.60.120.260">
    <property type="entry name" value="Galactose-binding domain-like"/>
    <property type="match status" value="2"/>
</dbReference>
<evidence type="ECO:0000313" key="3">
    <source>
        <dbReference type="EMBL" id="ACU76304.1"/>
    </source>
</evidence>
<gene>
    <name evidence="3" type="ordered locus">Caci_7479</name>
</gene>
<protein>
    <submittedName>
        <fullName evidence="3">Carbohydrate binding family 6</fullName>
    </submittedName>
</protein>
<evidence type="ECO:0000313" key="4">
    <source>
        <dbReference type="Proteomes" id="UP000000851"/>
    </source>
</evidence>
<dbReference type="HOGENOM" id="CLU_317297_0_0_11"/>
<dbReference type="SMART" id="SM00606">
    <property type="entry name" value="CBD_IV"/>
    <property type="match status" value="2"/>
</dbReference>
<organism evidence="3 4">
    <name type="scientific">Catenulispora acidiphila (strain DSM 44928 / JCM 14897 / NBRC 102108 / NRRL B-24433 / ID139908)</name>
    <dbReference type="NCBI Taxonomy" id="479433"/>
    <lineage>
        <taxon>Bacteria</taxon>
        <taxon>Bacillati</taxon>
        <taxon>Actinomycetota</taxon>
        <taxon>Actinomycetes</taxon>
        <taxon>Catenulisporales</taxon>
        <taxon>Catenulisporaceae</taxon>
        <taxon>Catenulispora</taxon>
    </lineage>
</organism>